<evidence type="ECO:0000256" key="3">
    <source>
        <dbReference type="ARBA" id="ARBA00016296"/>
    </source>
</evidence>
<keyword evidence="7" id="KW-0067">ATP-binding</keyword>
<dbReference type="EMBL" id="CP029803">
    <property type="protein sequence ID" value="AWT60769.1"/>
    <property type="molecule type" value="Genomic_DNA"/>
</dbReference>
<dbReference type="AlphaFoldDB" id="A0A2Z4AEJ1"/>
<keyword evidence="6 10" id="KW-0418">Kinase</keyword>
<protein>
    <recommendedName>
        <fullName evidence="3">Guanylate kinase</fullName>
        <ecNumber evidence="2">2.7.4.8</ecNumber>
    </recommendedName>
    <alternativeName>
        <fullName evidence="8">GMP kinase</fullName>
    </alternativeName>
</protein>
<evidence type="ECO:0000256" key="4">
    <source>
        <dbReference type="ARBA" id="ARBA00022679"/>
    </source>
</evidence>
<dbReference type="Gene3D" id="3.30.63.10">
    <property type="entry name" value="Guanylate Kinase phosphate binding domain"/>
    <property type="match status" value="1"/>
</dbReference>
<dbReference type="EC" id="2.7.4.8" evidence="2"/>
<dbReference type="PROSITE" id="PS00856">
    <property type="entry name" value="GUANYLATE_KINASE_1"/>
    <property type="match status" value="1"/>
</dbReference>
<evidence type="ECO:0000256" key="1">
    <source>
        <dbReference type="ARBA" id="ARBA00005790"/>
    </source>
</evidence>
<dbReference type="KEGG" id="mtar:DF168_01989"/>
<dbReference type="InterPro" id="IPR017665">
    <property type="entry name" value="Guanylate_kinase"/>
</dbReference>
<dbReference type="SMART" id="SM00072">
    <property type="entry name" value="GuKc"/>
    <property type="match status" value="1"/>
</dbReference>
<dbReference type="GO" id="GO:0004385">
    <property type="term" value="F:GMP kinase activity"/>
    <property type="evidence" value="ECO:0007669"/>
    <property type="project" value="UniProtKB-EC"/>
</dbReference>
<evidence type="ECO:0000256" key="8">
    <source>
        <dbReference type="ARBA" id="ARBA00030128"/>
    </source>
</evidence>
<dbReference type="GO" id="GO:0005524">
    <property type="term" value="F:ATP binding"/>
    <property type="evidence" value="ECO:0007669"/>
    <property type="project" value="UniProtKB-KW"/>
</dbReference>
<evidence type="ECO:0000256" key="6">
    <source>
        <dbReference type="ARBA" id="ARBA00022777"/>
    </source>
</evidence>
<organism evidence="10 11">
    <name type="scientific">Candidatus Moanibacter tarae</name>
    <dbReference type="NCBI Taxonomy" id="2200854"/>
    <lineage>
        <taxon>Bacteria</taxon>
        <taxon>Pseudomonadati</taxon>
        <taxon>Verrucomicrobiota</taxon>
        <taxon>Opitutia</taxon>
        <taxon>Puniceicoccales</taxon>
        <taxon>Puniceicoccales incertae sedis</taxon>
        <taxon>Candidatus Moanibacter</taxon>
    </lineage>
</organism>
<evidence type="ECO:0000259" key="9">
    <source>
        <dbReference type="PROSITE" id="PS50052"/>
    </source>
</evidence>
<accession>A0A2Z4AEJ1</accession>
<reference evidence="10 11" key="1">
    <citation type="submission" date="2018-06" db="EMBL/GenBank/DDBJ databases">
        <title>Draft Genome Sequence of a Novel Marine Bacterium Related to the Verrucomicrobia.</title>
        <authorList>
            <person name="Vosseberg J."/>
            <person name="Martijn J."/>
            <person name="Ettema T.J.G."/>
        </authorList>
    </citation>
    <scope>NUCLEOTIDE SEQUENCE [LARGE SCALE GENOMIC DNA]</scope>
    <source>
        <strain evidence="10">TARA_B100001123</strain>
    </source>
</reference>
<dbReference type="NCBIfam" id="TIGR03263">
    <property type="entry name" value="guanyl_kin"/>
    <property type="match status" value="1"/>
</dbReference>
<dbReference type="InterPro" id="IPR008144">
    <property type="entry name" value="Guanylate_kin-like_dom"/>
</dbReference>
<dbReference type="InterPro" id="IPR020590">
    <property type="entry name" value="Guanylate_kinase_CS"/>
</dbReference>
<comment type="similarity">
    <text evidence="1">Belongs to the guanylate kinase family.</text>
</comment>
<evidence type="ECO:0000313" key="10">
    <source>
        <dbReference type="EMBL" id="AWT60769.1"/>
    </source>
</evidence>
<sequence length="198" mass="22501">MKQSLLILVSGPAGSGKTTLCEHLTKEFTPRVKQVVTATTRRPRNGERDGIEYIFLNREEFEAKIEAGEFYEHAKVHAHSYGTLKTEIEESLSSGNDLLLNIDVQGAAAYRSAAKNDPVLADRLVSVFVRLRNLSQAKERLMERGNDSSSEIAFRLQTAEIELQEWPHFDHSFISGSKEEDYKRFRNIYLNEKARILG</sequence>
<dbReference type="Pfam" id="PF00625">
    <property type="entry name" value="Guanylate_kin"/>
    <property type="match status" value="1"/>
</dbReference>
<dbReference type="GO" id="GO:0005829">
    <property type="term" value="C:cytosol"/>
    <property type="evidence" value="ECO:0007669"/>
    <property type="project" value="TreeGrafter"/>
</dbReference>
<evidence type="ECO:0000256" key="2">
    <source>
        <dbReference type="ARBA" id="ARBA00012961"/>
    </source>
</evidence>
<dbReference type="Proteomes" id="UP000247465">
    <property type="component" value="Chromosome"/>
</dbReference>
<dbReference type="InterPro" id="IPR008145">
    <property type="entry name" value="GK/Ca_channel_bsu"/>
</dbReference>
<dbReference type="FunFam" id="3.30.63.10:FF:000002">
    <property type="entry name" value="Guanylate kinase 1"/>
    <property type="match status" value="1"/>
</dbReference>
<dbReference type="Gene3D" id="3.40.50.300">
    <property type="entry name" value="P-loop containing nucleotide triphosphate hydrolases"/>
    <property type="match status" value="1"/>
</dbReference>
<dbReference type="CDD" id="cd00071">
    <property type="entry name" value="GMPK"/>
    <property type="match status" value="1"/>
</dbReference>
<evidence type="ECO:0000313" key="11">
    <source>
        <dbReference type="Proteomes" id="UP000247465"/>
    </source>
</evidence>
<name>A0A2Z4AEJ1_9BACT</name>
<dbReference type="SUPFAM" id="SSF52540">
    <property type="entry name" value="P-loop containing nucleoside triphosphate hydrolases"/>
    <property type="match status" value="1"/>
</dbReference>
<gene>
    <name evidence="10" type="primary">gmk</name>
    <name evidence="10" type="ORF">DF168_01989</name>
</gene>
<dbReference type="PROSITE" id="PS50052">
    <property type="entry name" value="GUANYLATE_KINASE_2"/>
    <property type="match status" value="1"/>
</dbReference>
<evidence type="ECO:0000256" key="5">
    <source>
        <dbReference type="ARBA" id="ARBA00022741"/>
    </source>
</evidence>
<feature type="domain" description="Guanylate kinase-like" evidence="9">
    <location>
        <begin position="4"/>
        <end position="190"/>
    </location>
</feature>
<dbReference type="PANTHER" id="PTHR23117">
    <property type="entry name" value="GUANYLATE KINASE-RELATED"/>
    <property type="match status" value="1"/>
</dbReference>
<evidence type="ECO:0000256" key="7">
    <source>
        <dbReference type="ARBA" id="ARBA00022840"/>
    </source>
</evidence>
<keyword evidence="5" id="KW-0547">Nucleotide-binding</keyword>
<dbReference type="InterPro" id="IPR027417">
    <property type="entry name" value="P-loop_NTPase"/>
</dbReference>
<dbReference type="PANTHER" id="PTHR23117:SF13">
    <property type="entry name" value="GUANYLATE KINASE"/>
    <property type="match status" value="1"/>
</dbReference>
<proteinExistence type="inferred from homology"/>
<keyword evidence="4 10" id="KW-0808">Transferase</keyword>